<dbReference type="AlphaFoldDB" id="A0A1X6NZZ1"/>
<evidence type="ECO:0000313" key="2">
    <source>
        <dbReference type="EMBL" id="OSX74174.1"/>
    </source>
</evidence>
<name>A0A1X6NZZ1_PORUM</name>
<gene>
    <name evidence="2" type="ORF">BU14_0303s0006</name>
</gene>
<evidence type="ECO:0000313" key="3">
    <source>
        <dbReference type="Proteomes" id="UP000218209"/>
    </source>
</evidence>
<feature type="transmembrane region" description="Helical" evidence="1">
    <location>
        <begin position="227"/>
        <end position="245"/>
    </location>
</feature>
<feature type="transmembrane region" description="Helical" evidence="1">
    <location>
        <begin position="107"/>
        <end position="128"/>
    </location>
</feature>
<keyword evidence="1" id="KW-0472">Membrane</keyword>
<dbReference type="Proteomes" id="UP000218209">
    <property type="component" value="Unassembled WGS sequence"/>
</dbReference>
<evidence type="ECO:0000256" key="1">
    <source>
        <dbReference type="SAM" id="Phobius"/>
    </source>
</evidence>
<accession>A0A1X6NZZ1</accession>
<keyword evidence="1" id="KW-1133">Transmembrane helix</keyword>
<keyword evidence="3" id="KW-1185">Reference proteome</keyword>
<reference evidence="2 3" key="1">
    <citation type="submission" date="2017-03" db="EMBL/GenBank/DDBJ databases">
        <title>WGS assembly of Porphyra umbilicalis.</title>
        <authorList>
            <person name="Brawley S.H."/>
            <person name="Blouin N.A."/>
            <person name="Ficko-Blean E."/>
            <person name="Wheeler G.L."/>
            <person name="Lohr M."/>
            <person name="Goodson H.V."/>
            <person name="Jenkins J.W."/>
            <person name="Blaby-Haas C.E."/>
            <person name="Helliwell K.E."/>
            <person name="Chan C."/>
            <person name="Marriage T."/>
            <person name="Bhattacharya D."/>
            <person name="Klein A.S."/>
            <person name="Badis Y."/>
            <person name="Brodie J."/>
            <person name="Cao Y."/>
            <person name="Collen J."/>
            <person name="Dittami S.M."/>
            <person name="Gachon C.M."/>
            <person name="Green B.R."/>
            <person name="Karpowicz S."/>
            <person name="Kim J.W."/>
            <person name="Kudahl U."/>
            <person name="Lin S."/>
            <person name="Michel G."/>
            <person name="Mittag M."/>
            <person name="Olson B.J."/>
            <person name="Pangilinan J."/>
            <person name="Peng Y."/>
            <person name="Qiu H."/>
            <person name="Shu S."/>
            <person name="Singer J.T."/>
            <person name="Smith A.G."/>
            <person name="Sprecher B.N."/>
            <person name="Wagner V."/>
            <person name="Wang W."/>
            <person name="Wang Z.-Y."/>
            <person name="Yan J."/>
            <person name="Yarish C."/>
            <person name="Zoeuner-Riek S."/>
            <person name="Zhuang Y."/>
            <person name="Zou Y."/>
            <person name="Lindquist E.A."/>
            <person name="Grimwood J."/>
            <person name="Barry K."/>
            <person name="Rokhsar D.S."/>
            <person name="Schmutz J."/>
            <person name="Stiller J.W."/>
            <person name="Grossman A.R."/>
            <person name="Prochnik S.E."/>
        </authorList>
    </citation>
    <scope>NUCLEOTIDE SEQUENCE [LARGE SCALE GENOMIC DNA]</scope>
    <source>
        <strain evidence="2">4086291</strain>
    </source>
</reference>
<organism evidence="2 3">
    <name type="scientific">Porphyra umbilicalis</name>
    <name type="common">Purple laver</name>
    <name type="synonym">Red alga</name>
    <dbReference type="NCBI Taxonomy" id="2786"/>
    <lineage>
        <taxon>Eukaryota</taxon>
        <taxon>Rhodophyta</taxon>
        <taxon>Bangiophyceae</taxon>
        <taxon>Bangiales</taxon>
        <taxon>Bangiaceae</taxon>
        <taxon>Porphyra</taxon>
    </lineage>
</organism>
<proteinExistence type="predicted"/>
<protein>
    <submittedName>
        <fullName evidence="2">Uncharacterized protein</fullName>
    </submittedName>
</protein>
<sequence length="254" mass="26252">MLFGIPPPSTPELVDGVPADELAASPSSRLRNTSARAVVVATAWVGLLLSVSALAPPGCALAPVLTQGPGLGAHPLAAALWGLRACLVAAAAILLTPGSRDQRLPTWVFLGVSLAGGGGFVLGPYLALRRYRPAVGRSELGAMARMSEGRMFSSLFLGLAAIAVIGVAVSFGGVGLGGARALLMEDAWTWAAAVDVLYLWVALWGPLCEDMRRRGLYEASSFADNLLAAGVVVGGPLGVLLYGVLRPKLEDRRD</sequence>
<dbReference type="EMBL" id="KV918959">
    <property type="protein sequence ID" value="OSX74174.1"/>
    <property type="molecule type" value="Genomic_DNA"/>
</dbReference>
<feature type="transmembrane region" description="Helical" evidence="1">
    <location>
        <begin position="188"/>
        <end position="207"/>
    </location>
</feature>
<feature type="transmembrane region" description="Helical" evidence="1">
    <location>
        <begin position="37"/>
        <end position="56"/>
    </location>
</feature>
<feature type="transmembrane region" description="Helical" evidence="1">
    <location>
        <begin position="76"/>
        <end position="95"/>
    </location>
</feature>
<feature type="transmembrane region" description="Helical" evidence="1">
    <location>
        <begin position="155"/>
        <end position="176"/>
    </location>
</feature>
<keyword evidence="1" id="KW-0812">Transmembrane</keyword>